<protein>
    <recommendedName>
        <fullName evidence="6">Ribonuclease VapC</fullName>
        <shortName evidence="6">RNase VapC</shortName>
        <ecNumber evidence="6">3.1.-.-</ecNumber>
    </recommendedName>
    <alternativeName>
        <fullName evidence="6">Toxin VapC</fullName>
    </alternativeName>
</protein>
<name>A0A852SXF8_9MICO</name>
<evidence type="ECO:0000256" key="2">
    <source>
        <dbReference type="ARBA" id="ARBA00022722"/>
    </source>
</evidence>
<dbReference type="GO" id="GO:0004540">
    <property type="term" value="F:RNA nuclease activity"/>
    <property type="evidence" value="ECO:0007669"/>
    <property type="project" value="InterPro"/>
</dbReference>
<keyword evidence="2 6" id="KW-0540">Nuclease</keyword>
<keyword evidence="6" id="KW-0800">Toxin</keyword>
<keyword evidence="9" id="KW-1185">Reference proteome</keyword>
<dbReference type="RefSeq" id="WP_179455430.1">
    <property type="nucleotide sequence ID" value="NZ_BAAAPX010000001.1"/>
</dbReference>
<accession>A0A852SXF8</accession>
<feature type="domain" description="PIN" evidence="7">
    <location>
        <begin position="4"/>
        <end position="117"/>
    </location>
</feature>
<dbReference type="SUPFAM" id="SSF88723">
    <property type="entry name" value="PIN domain-like"/>
    <property type="match status" value="1"/>
</dbReference>
<comment type="similarity">
    <text evidence="6">Belongs to the PINc/VapC protein family.</text>
</comment>
<dbReference type="Pfam" id="PF01850">
    <property type="entry name" value="PIN"/>
    <property type="match status" value="1"/>
</dbReference>
<dbReference type="GO" id="GO:0090729">
    <property type="term" value="F:toxin activity"/>
    <property type="evidence" value="ECO:0007669"/>
    <property type="project" value="UniProtKB-KW"/>
</dbReference>
<keyword evidence="3 6" id="KW-0479">Metal-binding</keyword>
<dbReference type="Proteomes" id="UP000589620">
    <property type="component" value="Unassembled WGS sequence"/>
</dbReference>
<keyword evidence="4 6" id="KW-0378">Hydrolase</keyword>
<evidence type="ECO:0000256" key="4">
    <source>
        <dbReference type="ARBA" id="ARBA00022801"/>
    </source>
</evidence>
<sequence length="128" mass="13698">MTVALDAGVLIGLLDSTDAHHAAARRIFAAGRRFLVHPVNIGEALITPERAGRGLEAYEDLQRIGVLPSPLGANEPLILARVREQHRLRMPDACALAVAVHNDIPLVTFDKQLASAASTRGLLEQVPA</sequence>
<dbReference type="EMBL" id="JACCBJ010000001">
    <property type="protein sequence ID" value="NYD73779.1"/>
    <property type="molecule type" value="Genomic_DNA"/>
</dbReference>
<dbReference type="AlphaFoldDB" id="A0A852SXF8"/>
<keyword evidence="5 6" id="KW-0460">Magnesium</keyword>
<dbReference type="GO" id="GO:0000287">
    <property type="term" value="F:magnesium ion binding"/>
    <property type="evidence" value="ECO:0007669"/>
    <property type="project" value="UniProtKB-UniRule"/>
</dbReference>
<dbReference type="InterPro" id="IPR002716">
    <property type="entry name" value="PIN_dom"/>
</dbReference>
<evidence type="ECO:0000259" key="7">
    <source>
        <dbReference type="Pfam" id="PF01850"/>
    </source>
</evidence>
<evidence type="ECO:0000256" key="5">
    <source>
        <dbReference type="ARBA" id="ARBA00022842"/>
    </source>
</evidence>
<feature type="binding site" evidence="6">
    <location>
        <position position="6"/>
    </location>
    <ligand>
        <name>Mg(2+)</name>
        <dbReference type="ChEBI" id="CHEBI:18420"/>
    </ligand>
</feature>
<dbReference type="GO" id="GO:0016787">
    <property type="term" value="F:hydrolase activity"/>
    <property type="evidence" value="ECO:0007669"/>
    <property type="project" value="UniProtKB-KW"/>
</dbReference>
<evidence type="ECO:0000313" key="8">
    <source>
        <dbReference type="EMBL" id="NYD73779.1"/>
    </source>
</evidence>
<dbReference type="CDD" id="cd09854">
    <property type="entry name" value="PIN_VapC-like"/>
    <property type="match status" value="1"/>
</dbReference>
<proteinExistence type="inferred from homology"/>
<evidence type="ECO:0000256" key="1">
    <source>
        <dbReference type="ARBA" id="ARBA00022649"/>
    </source>
</evidence>
<evidence type="ECO:0000256" key="3">
    <source>
        <dbReference type="ARBA" id="ARBA00022723"/>
    </source>
</evidence>
<dbReference type="HAMAP" id="MF_00265">
    <property type="entry name" value="VapC_Nob1"/>
    <property type="match status" value="1"/>
</dbReference>
<comment type="cofactor">
    <cofactor evidence="6">
        <name>Mg(2+)</name>
        <dbReference type="ChEBI" id="CHEBI:18420"/>
    </cofactor>
</comment>
<feature type="binding site" evidence="6">
    <location>
        <position position="92"/>
    </location>
    <ligand>
        <name>Mg(2+)</name>
        <dbReference type="ChEBI" id="CHEBI:18420"/>
    </ligand>
</feature>
<keyword evidence="1 6" id="KW-1277">Toxin-antitoxin system</keyword>
<gene>
    <name evidence="6" type="primary">vapC</name>
    <name evidence="8" type="ORF">BJ963_001298</name>
</gene>
<comment type="function">
    <text evidence="6">Toxic component of a toxin-antitoxin (TA) system. An RNase.</text>
</comment>
<organism evidence="8 9">
    <name type="scientific">Leifsonia soli</name>
    <dbReference type="NCBI Taxonomy" id="582665"/>
    <lineage>
        <taxon>Bacteria</taxon>
        <taxon>Bacillati</taxon>
        <taxon>Actinomycetota</taxon>
        <taxon>Actinomycetes</taxon>
        <taxon>Micrococcales</taxon>
        <taxon>Microbacteriaceae</taxon>
        <taxon>Leifsonia</taxon>
    </lineage>
</organism>
<dbReference type="Gene3D" id="3.40.50.1010">
    <property type="entry name" value="5'-nuclease"/>
    <property type="match status" value="1"/>
</dbReference>
<dbReference type="InterPro" id="IPR029060">
    <property type="entry name" value="PIN-like_dom_sf"/>
</dbReference>
<comment type="caution">
    <text evidence="8">The sequence shown here is derived from an EMBL/GenBank/DDBJ whole genome shotgun (WGS) entry which is preliminary data.</text>
</comment>
<evidence type="ECO:0000256" key="6">
    <source>
        <dbReference type="HAMAP-Rule" id="MF_00265"/>
    </source>
</evidence>
<dbReference type="EC" id="3.1.-.-" evidence="6"/>
<reference evidence="8 9" key="1">
    <citation type="submission" date="2020-07" db="EMBL/GenBank/DDBJ databases">
        <title>Sequencing the genomes of 1000 actinobacteria strains.</title>
        <authorList>
            <person name="Klenk H.-P."/>
        </authorList>
    </citation>
    <scope>NUCLEOTIDE SEQUENCE [LARGE SCALE GENOMIC DNA]</scope>
    <source>
        <strain evidence="8 9">DSM 23871</strain>
    </source>
</reference>
<evidence type="ECO:0000313" key="9">
    <source>
        <dbReference type="Proteomes" id="UP000589620"/>
    </source>
</evidence>
<dbReference type="InterPro" id="IPR022907">
    <property type="entry name" value="VapC_family"/>
</dbReference>